<evidence type="ECO:0000313" key="1">
    <source>
        <dbReference type="EMBL" id="MFC7343944.1"/>
    </source>
</evidence>
<dbReference type="Proteomes" id="UP001596504">
    <property type="component" value="Unassembled WGS sequence"/>
</dbReference>
<reference evidence="2" key="1">
    <citation type="journal article" date="2019" name="Int. J. Syst. Evol. Microbiol.">
        <title>The Global Catalogue of Microorganisms (GCM) 10K type strain sequencing project: providing services to taxonomists for standard genome sequencing and annotation.</title>
        <authorList>
            <consortium name="The Broad Institute Genomics Platform"/>
            <consortium name="The Broad Institute Genome Sequencing Center for Infectious Disease"/>
            <person name="Wu L."/>
            <person name="Ma J."/>
        </authorList>
    </citation>
    <scope>NUCLEOTIDE SEQUENCE [LARGE SCALE GENOMIC DNA]</scope>
    <source>
        <strain evidence="2">WLHS5</strain>
    </source>
</reference>
<organism evidence="1 2">
    <name type="scientific">Saccharopolyspora griseoalba</name>
    <dbReference type="NCBI Taxonomy" id="1431848"/>
    <lineage>
        <taxon>Bacteria</taxon>
        <taxon>Bacillati</taxon>
        <taxon>Actinomycetota</taxon>
        <taxon>Actinomycetes</taxon>
        <taxon>Pseudonocardiales</taxon>
        <taxon>Pseudonocardiaceae</taxon>
        <taxon>Saccharopolyspora</taxon>
    </lineage>
</organism>
<sequence>MAFLLYRCGDYIADVLPELGEEQVAEIDFDGVASAFLDKVTDYEKFSEQVVKLIDRVDEAAAQRVRYKATPEFVAELDEWIASRADEDFSPALSPILGFADSPDSMVVS</sequence>
<accession>A0ABW2LQ71</accession>
<dbReference type="EMBL" id="JBHTCJ010000012">
    <property type="protein sequence ID" value="MFC7343944.1"/>
    <property type="molecule type" value="Genomic_DNA"/>
</dbReference>
<name>A0ABW2LQ71_9PSEU</name>
<gene>
    <name evidence="1" type="ORF">ACFQRI_21265</name>
</gene>
<comment type="caution">
    <text evidence="1">The sequence shown here is derived from an EMBL/GenBank/DDBJ whole genome shotgun (WGS) entry which is preliminary data.</text>
</comment>
<dbReference type="RefSeq" id="WP_380671339.1">
    <property type="nucleotide sequence ID" value="NZ_JBHTCJ010000012.1"/>
</dbReference>
<evidence type="ECO:0000313" key="2">
    <source>
        <dbReference type="Proteomes" id="UP001596504"/>
    </source>
</evidence>
<evidence type="ECO:0008006" key="3">
    <source>
        <dbReference type="Google" id="ProtNLM"/>
    </source>
</evidence>
<protein>
    <recommendedName>
        <fullName evidence="3">CdiI immunity protein domain-containing protein</fullName>
    </recommendedName>
</protein>
<keyword evidence="2" id="KW-1185">Reference proteome</keyword>
<proteinExistence type="predicted"/>